<dbReference type="InterPro" id="IPR049452">
    <property type="entry name" value="Anoctamin_TM"/>
</dbReference>
<dbReference type="EMBL" id="CAJOBH010023488">
    <property type="protein sequence ID" value="CAF4235602.1"/>
    <property type="molecule type" value="Genomic_DNA"/>
</dbReference>
<keyword evidence="1" id="KW-1133">Transmembrane helix</keyword>
<evidence type="ECO:0000313" key="4">
    <source>
        <dbReference type="Proteomes" id="UP000681967"/>
    </source>
</evidence>
<evidence type="ECO:0000259" key="2">
    <source>
        <dbReference type="Pfam" id="PF04547"/>
    </source>
</evidence>
<keyword evidence="1" id="KW-0472">Membrane</keyword>
<evidence type="ECO:0000256" key="1">
    <source>
        <dbReference type="SAM" id="Phobius"/>
    </source>
</evidence>
<accession>A0A8S2SQJ2</accession>
<dbReference type="Proteomes" id="UP000681967">
    <property type="component" value="Unassembled WGS sequence"/>
</dbReference>
<comment type="caution">
    <text evidence="3">The sequence shown here is derived from an EMBL/GenBank/DDBJ whole genome shotgun (WGS) entry which is preliminary data.</text>
</comment>
<feature type="non-terminal residue" evidence="3">
    <location>
        <position position="1"/>
    </location>
</feature>
<feature type="non-terminal residue" evidence="3">
    <location>
        <position position="59"/>
    </location>
</feature>
<keyword evidence="1" id="KW-0812">Transmembrane</keyword>
<feature type="domain" description="Anoctamin transmembrane" evidence="2">
    <location>
        <begin position="21"/>
        <end position="59"/>
    </location>
</feature>
<feature type="transmembrane region" description="Helical" evidence="1">
    <location>
        <begin position="36"/>
        <end position="56"/>
    </location>
</feature>
<dbReference type="Pfam" id="PF04547">
    <property type="entry name" value="Anoctamin"/>
    <property type="match status" value="1"/>
</dbReference>
<organism evidence="3 4">
    <name type="scientific">Rotaria magnacalcarata</name>
    <dbReference type="NCBI Taxonomy" id="392030"/>
    <lineage>
        <taxon>Eukaryota</taxon>
        <taxon>Metazoa</taxon>
        <taxon>Spiralia</taxon>
        <taxon>Gnathifera</taxon>
        <taxon>Rotifera</taxon>
        <taxon>Eurotatoria</taxon>
        <taxon>Bdelloidea</taxon>
        <taxon>Philodinida</taxon>
        <taxon>Philodinidae</taxon>
        <taxon>Rotaria</taxon>
    </lineage>
</organism>
<gene>
    <name evidence="3" type="ORF">BYL167_LOCUS24962</name>
</gene>
<dbReference type="AlphaFoldDB" id="A0A8S2SQJ2"/>
<sequence length="59" mass="7052">MTSNVPTGLTYCRYQDFRDSTGPYYAHTSMYWNVTAARLAFIIVFEHIVFFTIYLIQWM</sequence>
<reference evidence="3" key="1">
    <citation type="submission" date="2021-02" db="EMBL/GenBank/DDBJ databases">
        <authorList>
            <person name="Nowell W R."/>
        </authorList>
    </citation>
    <scope>NUCLEOTIDE SEQUENCE</scope>
</reference>
<protein>
    <recommendedName>
        <fullName evidence="2">Anoctamin transmembrane domain-containing protein</fullName>
    </recommendedName>
</protein>
<name>A0A8S2SQJ2_9BILA</name>
<evidence type="ECO:0000313" key="3">
    <source>
        <dbReference type="EMBL" id="CAF4235602.1"/>
    </source>
</evidence>
<proteinExistence type="predicted"/>